<evidence type="ECO:0000259" key="2">
    <source>
        <dbReference type="PROSITE" id="PS50835"/>
    </source>
</evidence>
<dbReference type="InterPro" id="IPR007110">
    <property type="entry name" value="Ig-like_dom"/>
</dbReference>
<comment type="caution">
    <text evidence="3">The sequence shown here is derived from an EMBL/GenBank/DDBJ whole genome shotgun (WGS) entry which is preliminary data.</text>
</comment>
<proteinExistence type="predicted"/>
<reference evidence="3" key="1">
    <citation type="submission" date="2019-04" db="EMBL/GenBank/DDBJ databases">
        <authorList>
            <person name="Alioto T."/>
            <person name="Alioto T."/>
        </authorList>
    </citation>
    <scope>NUCLEOTIDE SEQUENCE [LARGE SCALE GENOMIC DNA]</scope>
</reference>
<gene>
    <name evidence="3" type="ORF">MONAX_5E035340</name>
</gene>
<keyword evidence="4" id="KW-1185">Reference proteome</keyword>
<keyword evidence="1" id="KW-0472">Membrane</keyword>
<dbReference type="AlphaFoldDB" id="A0A5E4CUV8"/>
<feature type="domain" description="Ig-like" evidence="2">
    <location>
        <begin position="1"/>
        <end position="79"/>
    </location>
</feature>
<sequence>MSASITPSWCKVTLDCGAQEAVEVLNVTWEVQGPSSELEQRGAPGPPNPWTLALSLPPSQPNVSFTCVLSNPVDQKNATLQLVDLCSPDSHGEHPAVLMGGVRMGYVAVILILAAGICLWMIHEKMMEKRRGRN</sequence>
<dbReference type="PROSITE" id="PS50835">
    <property type="entry name" value="IG_LIKE"/>
    <property type="match status" value="1"/>
</dbReference>
<keyword evidence="1" id="KW-1133">Transmembrane helix</keyword>
<keyword evidence="1" id="KW-0812">Transmembrane</keyword>
<dbReference type="Gene3D" id="2.60.40.10">
    <property type="entry name" value="Immunoglobulins"/>
    <property type="match status" value="1"/>
</dbReference>
<dbReference type="InterPro" id="IPR013783">
    <property type="entry name" value="Ig-like_fold"/>
</dbReference>
<protein>
    <recommendedName>
        <fullName evidence="2">Ig-like domain-containing protein</fullName>
    </recommendedName>
</protein>
<feature type="transmembrane region" description="Helical" evidence="1">
    <location>
        <begin position="104"/>
        <end position="123"/>
    </location>
</feature>
<name>A0A5E4CUV8_MARMO</name>
<evidence type="ECO:0000256" key="1">
    <source>
        <dbReference type="SAM" id="Phobius"/>
    </source>
</evidence>
<dbReference type="EMBL" id="CABDUW010002131">
    <property type="protein sequence ID" value="VTJ85606.1"/>
    <property type="molecule type" value="Genomic_DNA"/>
</dbReference>
<organism evidence="3 4">
    <name type="scientific">Marmota monax</name>
    <name type="common">Woodchuck</name>
    <dbReference type="NCBI Taxonomy" id="9995"/>
    <lineage>
        <taxon>Eukaryota</taxon>
        <taxon>Metazoa</taxon>
        <taxon>Chordata</taxon>
        <taxon>Craniata</taxon>
        <taxon>Vertebrata</taxon>
        <taxon>Euteleostomi</taxon>
        <taxon>Mammalia</taxon>
        <taxon>Eutheria</taxon>
        <taxon>Euarchontoglires</taxon>
        <taxon>Glires</taxon>
        <taxon>Rodentia</taxon>
        <taxon>Sciuromorpha</taxon>
        <taxon>Sciuridae</taxon>
        <taxon>Xerinae</taxon>
        <taxon>Marmotini</taxon>
        <taxon>Marmota</taxon>
    </lineage>
</organism>
<dbReference type="Proteomes" id="UP000335636">
    <property type="component" value="Unassembled WGS sequence"/>
</dbReference>
<accession>A0A5E4CUV8</accession>
<evidence type="ECO:0000313" key="3">
    <source>
        <dbReference type="EMBL" id="VTJ85606.1"/>
    </source>
</evidence>
<evidence type="ECO:0000313" key="4">
    <source>
        <dbReference type="Proteomes" id="UP000335636"/>
    </source>
</evidence>